<dbReference type="CDD" id="cd07377">
    <property type="entry name" value="WHTH_GntR"/>
    <property type="match status" value="1"/>
</dbReference>
<dbReference type="OrthoDB" id="9802328at2"/>
<organism evidence="7 8">
    <name type="scientific">Pedobacter lusitanus</name>
    <dbReference type="NCBI Taxonomy" id="1503925"/>
    <lineage>
        <taxon>Bacteria</taxon>
        <taxon>Pseudomonadati</taxon>
        <taxon>Bacteroidota</taxon>
        <taxon>Sphingobacteriia</taxon>
        <taxon>Sphingobacteriales</taxon>
        <taxon>Sphingobacteriaceae</taxon>
        <taxon>Pedobacter</taxon>
    </lineage>
</organism>
<name>A0A0D0F7K2_9SPHI</name>
<evidence type="ECO:0000256" key="4">
    <source>
        <dbReference type="ARBA" id="ARBA00023125"/>
    </source>
</evidence>
<dbReference type="GO" id="GO:0030170">
    <property type="term" value="F:pyridoxal phosphate binding"/>
    <property type="evidence" value="ECO:0007669"/>
    <property type="project" value="InterPro"/>
</dbReference>
<dbReference type="Gene3D" id="1.10.10.10">
    <property type="entry name" value="Winged helix-like DNA-binding domain superfamily/Winged helix DNA-binding domain"/>
    <property type="match status" value="1"/>
</dbReference>
<accession>A0A0D0F7K2</accession>
<dbReference type="InterPro" id="IPR015421">
    <property type="entry name" value="PyrdxlP-dep_Trfase_major"/>
</dbReference>
<evidence type="ECO:0000256" key="2">
    <source>
        <dbReference type="ARBA" id="ARBA00022898"/>
    </source>
</evidence>
<dbReference type="InterPro" id="IPR000524">
    <property type="entry name" value="Tscrpt_reg_HTH_GntR"/>
</dbReference>
<feature type="domain" description="HTH gntR-type" evidence="6">
    <location>
        <begin position="3"/>
        <end position="71"/>
    </location>
</feature>
<dbReference type="EMBL" id="JXRA01000031">
    <property type="protein sequence ID" value="KIO77633.1"/>
    <property type="molecule type" value="Genomic_DNA"/>
</dbReference>
<dbReference type="InterPro" id="IPR004839">
    <property type="entry name" value="Aminotransferase_I/II_large"/>
</dbReference>
<dbReference type="Proteomes" id="UP000032049">
    <property type="component" value="Unassembled WGS sequence"/>
</dbReference>
<evidence type="ECO:0000313" key="7">
    <source>
        <dbReference type="EMBL" id="KIO77633.1"/>
    </source>
</evidence>
<dbReference type="PROSITE" id="PS50949">
    <property type="entry name" value="HTH_GNTR"/>
    <property type="match status" value="1"/>
</dbReference>
<evidence type="ECO:0000259" key="6">
    <source>
        <dbReference type="PROSITE" id="PS50949"/>
    </source>
</evidence>
<evidence type="ECO:0000256" key="3">
    <source>
        <dbReference type="ARBA" id="ARBA00023015"/>
    </source>
</evidence>
<dbReference type="SUPFAM" id="SSF53383">
    <property type="entry name" value="PLP-dependent transferases"/>
    <property type="match status" value="1"/>
</dbReference>
<dbReference type="STRING" id="1503925.TH53_08290"/>
<dbReference type="InterPro" id="IPR051446">
    <property type="entry name" value="HTH_trans_reg/aminotransferase"/>
</dbReference>
<sequence length="474" mass="52526">MKQYRYETFTSIIEAQISQGIYQPGHKLPSVRALMKKFSVSTGTVQQGYEYLMIRGLVESIHKSGYYVSSSPQHQLIISPVKKKPVVRDAVFKHKLSLITSSGRTQNTLTGFNVAAPGDLLIPQKLILRTMQQVIREQGAGLLRYYPSTGSAALKNSICKQAAHYNANLLADELIITDGALQALYIALMSTCLAGDTVAVESPCVFSVLQVINTLRLKVVEIPVDFSTGFDIDYLKKVCAGTKIKAIIITPNFHNPTGILLTDDQKKQLLSVAQLHEIALIENDVYGDLNFNGNRPSNIKSFDDSGLVMTYSSYAKTLAAGIRLGWLSAGKFFRQAEQVKFSTGSTVSPVYQETVNKLLNSTSYDRHIRTLKTQLSRNAYHTVNILATSFPKGTQMIMPAGGYNLWVKLPDYVSITEFYLHCEQVGVKFTPGETFSFSADYKRFFRIVFADQYSAKRIEALKLAGGASDKDLSV</sequence>
<evidence type="ECO:0000256" key="5">
    <source>
        <dbReference type="ARBA" id="ARBA00023163"/>
    </source>
</evidence>
<dbReference type="RefSeq" id="WP_041880585.1">
    <property type="nucleotide sequence ID" value="NZ_CP157278.1"/>
</dbReference>
<keyword evidence="3" id="KW-0805">Transcription regulation</keyword>
<gene>
    <name evidence="7" type="ORF">TH53_08290</name>
</gene>
<evidence type="ECO:0000313" key="8">
    <source>
        <dbReference type="Proteomes" id="UP000032049"/>
    </source>
</evidence>
<proteinExistence type="inferred from homology"/>
<evidence type="ECO:0000256" key="1">
    <source>
        <dbReference type="ARBA" id="ARBA00005384"/>
    </source>
</evidence>
<dbReference type="InterPro" id="IPR036388">
    <property type="entry name" value="WH-like_DNA-bd_sf"/>
</dbReference>
<dbReference type="Gene3D" id="3.40.640.10">
    <property type="entry name" value="Type I PLP-dependent aspartate aminotransferase-like (Major domain)"/>
    <property type="match status" value="1"/>
</dbReference>
<protein>
    <submittedName>
        <fullName evidence="7">GntR family transcriptional regulator</fullName>
    </submittedName>
</protein>
<comment type="similarity">
    <text evidence="1">In the C-terminal section; belongs to the class-I pyridoxal-phosphate-dependent aminotransferase family.</text>
</comment>
<dbReference type="PANTHER" id="PTHR46577:SF2">
    <property type="entry name" value="TRANSCRIPTIONAL REGULATORY PROTEIN"/>
    <property type="match status" value="1"/>
</dbReference>
<reference evidence="7 8" key="1">
    <citation type="submission" date="2015-01" db="EMBL/GenBank/DDBJ databases">
        <title>Draft genome sequence of Pedobacter sp. NL19 isolated from sludge of an effluent treatment pond in an abandoned uranium mine.</title>
        <authorList>
            <person name="Santos T."/>
            <person name="Caetano T."/>
            <person name="Covas C."/>
            <person name="Cruz A."/>
            <person name="Mendo S."/>
        </authorList>
    </citation>
    <scope>NUCLEOTIDE SEQUENCE [LARGE SCALE GENOMIC DNA]</scope>
    <source>
        <strain evidence="7 8">NL19</strain>
    </source>
</reference>
<comment type="caution">
    <text evidence="7">The sequence shown here is derived from an EMBL/GenBank/DDBJ whole genome shotgun (WGS) entry which is preliminary data.</text>
</comment>
<dbReference type="PANTHER" id="PTHR46577">
    <property type="entry name" value="HTH-TYPE TRANSCRIPTIONAL REGULATORY PROTEIN GABR"/>
    <property type="match status" value="1"/>
</dbReference>
<dbReference type="SUPFAM" id="SSF46785">
    <property type="entry name" value="Winged helix' DNA-binding domain"/>
    <property type="match status" value="1"/>
</dbReference>
<dbReference type="SMART" id="SM00345">
    <property type="entry name" value="HTH_GNTR"/>
    <property type="match status" value="1"/>
</dbReference>
<dbReference type="Pfam" id="PF00155">
    <property type="entry name" value="Aminotran_1_2"/>
    <property type="match status" value="1"/>
</dbReference>
<keyword evidence="2" id="KW-0663">Pyridoxal phosphate</keyword>
<dbReference type="Gene3D" id="3.90.1150.10">
    <property type="entry name" value="Aspartate Aminotransferase, domain 1"/>
    <property type="match status" value="1"/>
</dbReference>
<keyword evidence="8" id="KW-1185">Reference proteome</keyword>
<dbReference type="InterPro" id="IPR015424">
    <property type="entry name" value="PyrdxlP-dep_Trfase"/>
</dbReference>
<dbReference type="AlphaFoldDB" id="A0A0D0F7K2"/>
<dbReference type="GO" id="GO:0003700">
    <property type="term" value="F:DNA-binding transcription factor activity"/>
    <property type="evidence" value="ECO:0007669"/>
    <property type="project" value="InterPro"/>
</dbReference>
<keyword evidence="4" id="KW-0238">DNA-binding</keyword>
<dbReference type="Pfam" id="PF00392">
    <property type="entry name" value="GntR"/>
    <property type="match status" value="1"/>
</dbReference>
<dbReference type="CDD" id="cd00609">
    <property type="entry name" value="AAT_like"/>
    <property type="match status" value="1"/>
</dbReference>
<dbReference type="GO" id="GO:0003677">
    <property type="term" value="F:DNA binding"/>
    <property type="evidence" value="ECO:0007669"/>
    <property type="project" value="UniProtKB-KW"/>
</dbReference>
<dbReference type="InterPro" id="IPR015422">
    <property type="entry name" value="PyrdxlP-dep_Trfase_small"/>
</dbReference>
<keyword evidence="5" id="KW-0804">Transcription</keyword>
<dbReference type="InterPro" id="IPR036390">
    <property type="entry name" value="WH_DNA-bd_sf"/>
</dbReference>